<dbReference type="EMBL" id="AFYH01158832">
    <property type="status" value="NOT_ANNOTATED_CDS"/>
    <property type="molecule type" value="Genomic_DNA"/>
</dbReference>
<evidence type="ECO:0000313" key="2">
    <source>
        <dbReference type="Ensembl" id="ENSLACP00000012744.1"/>
    </source>
</evidence>
<reference evidence="2" key="2">
    <citation type="submission" date="2025-08" db="UniProtKB">
        <authorList>
            <consortium name="Ensembl"/>
        </authorList>
    </citation>
    <scope>IDENTIFICATION</scope>
</reference>
<dbReference type="InterPro" id="IPR034609">
    <property type="entry name" value="Syce2"/>
</dbReference>
<reference evidence="3" key="1">
    <citation type="submission" date="2011-08" db="EMBL/GenBank/DDBJ databases">
        <title>The draft genome of Latimeria chalumnae.</title>
        <authorList>
            <person name="Di Palma F."/>
            <person name="Alfoldi J."/>
            <person name="Johnson J."/>
            <person name="Berlin A."/>
            <person name="Gnerre S."/>
            <person name="Jaffe D."/>
            <person name="MacCallum I."/>
            <person name="Young S."/>
            <person name="Walker B.J."/>
            <person name="Lander E."/>
            <person name="Lindblad-Toh K."/>
        </authorList>
    </citation>
    <scope>NUCLEOTIDE SEQUENCE [LARGE SCALE GENOMIC DNA]</scope>
    <source>
        <strain evidence="3">Wild caught</strain>
    </source>
</reference>
<dbReference type="GeneTree" id="ENSGT00390000004872"/>
<protein>
    <submittedName>
        <fullName evidence="2">Synaptonemal complex central element protein 2</fullName>
    </submittedName>
</protein>
<dbReference type="PANTHER" id="PTHR28398:SF1">
    <property type="entry name" value="SYNAPTONEMAL COMPLEX CENTRAL ELEMENT PROTEIN 2"/>
    <property type="match status" value="1"/>
</dbReference>
<reference evidence="2" key="3">
    <citation type="submission" date="2025-09" db="UniProtKB">
        <authorList>
            <consortium name="Ensembl"/>
        </authorList>
    </citation>
    <scope>IDENTIFICATION</scope>
</reference>
<feature type="compositionally biased region" description="Low complexity" evidence="1">
    <location>
        <begin position="10"/>
        <end position="21"/>
    </location>
</feature>
<dbReference type="Proteomes" id="UP000008672">
    <property type="component" value="Unassembled WGS sequence"/>
</dbReference>
<sequence>SSPVQEDTLSSDMPSLDSKSSNYFTALDSSIEGLQKRAQQLIDEINESRKKDHTLMNNLRDRLLMKVSELIQKLEEGIYEIYDHHNKMMQDKLQELTEIMGRIGQLEIELKQVCRTVVTVYKDLCVQPEL</sequence>
<evidence type="ECO:0000256" key="1">
    <source>
        <dbReference type="SAM" id="MobiDB-lite"/>
    </source>
</evidence>
<proteinExistence type="predicted"/>
<dbReference type="InParanoid" id="H3ASX3"/>
<dbReference type="FunCoup" id="H3ASX3">
    <property type="interactions" value="566"/>
</dbReference>
<accession>H3ASX3</accession>
<dbReference type="STRING" id="7897.ENSLACP00000012744"/>
<name>H3ASX3_LATCH</name>
<keyword evidence="3" id="KW-1185">Reference proteome</keyword>
<feature type="region of interest" description="Disordered" evidence="1">
    <location>
        <begin position="1"/>
        <end position="21"/>
    </location>
</feature>
<dbReference type="GO" id="GO:0000801">
    <property type="term" value="C:central element"/>
    <property type="evidence" value="ECO:0007669"/>
    <property type="project" value="InterPro"/>
</dbReference>
<dbReference type="Ensembl" id="ENSLACT00000012838.1">
    <property type="protein sequence ID" value="ENSLACP00000012744.1"/>
    <property type="gene ID" value="ENSLACG00000011225.1"/>
</dbReference>
<gene>
    <name evidence="2" type="primary">SYCE2</name>
</gene>
<organism evidence="2 3">
    <name type="scientific">Latimeria chalumnae</name>
    <name type="common">Coelacanth</name>
    <dbReference type="NCBI Taxonomy" id="7897"/>
    <lineage>
        <taxon>Eukaryota</taxon>
        <taxon>Metazoa</taxon>
        <taxon>Chordata</taxon>
        <taxon>Craniata</taxon>
        <taxon>Vertebrata</taxon>
        <taxon>Euteleostomi</taxon>
        <taxon>Coelacanthiformes</taxon>
        <taxon>Coelacanthidae</taxon>
        <taxon>Latimeria</taxon>
    </lineage>
</organism>
<dbReference type="HOGENOM" id="CLU_117939_1_0_1"/>
<dbReference type="PANTHER" id="PTHR28398">
    <property type="entry name" value="SYNAPTONEMAL COMPLEX CENTRAL ELEMENT PROTEIN 2"/>
    <property type="match status" value="1"/>
</dbReference>
<dbReference type="GO" id="GO:0007130">
    <property type="term" value="P:synaptonemal complex assembly"/>
    <property type="evidence" value="ECO:0007669"/>
    <property type="project" value="InterPro"/>
</dbReference>
<evidence type="ECO:0000313" key="3">
    <source>
        <dbReference type="Proteomes" id="UP000008672"/>
    </source>
</evidence>
<dbReference type="AlphaFoldDB" id="H3ASX3"/>
<dbReference type="OMA" id="KVCHTVE"/>
<dbReference type="eggNOG" id="ENOG502S7EK">
    <property type="taxonomic scope" value="Eukaryota"/>
</dbReference>